<sequence length="138" mass="15791">MTERRLECISPSCARLEATHGGGQCGVQWKYWECETKPAWRVYANDKAHLRGDEVCSGKHRVPVTTEVKAFITRMDSCGVRPRHIWSNLRRATDVRAPPLGLPSRQQVSDCVKRLRKKNLTRNTREAVKNLKKIVPVL</sequence>
<dbReference type="GeneID" id="20656066"/>
<protein>
    <submittedName>
        <fullName evidence="1">Uncharacterized protein</fullName>
    </submittedName>
</protein>
<accession>G4YRJ2</accession>
<dbReference type="EMBL" id="JH159152">
    <property type="protein sequence ID" value="EGZ23457.1"/>
    <property type="molecule type" value="Genomic_DNA"/>
</dbReference>
<reference evidence="1 2" key="1">
    <citation type="journal article" date="2006" name="Science">
        <title>Phytophthora genome sequences uncover evolutionary origins and mechanisms of pathogenesis.</title>
        <authorList>
            <person name="Tyler B.M."/>
            <person name="Tripathy S."/>
            <person name="Zhang X."/>
            <person name="Dehal P."/>
            <person name="Jiang R.H."/>
            <person name="Aerts A."/>
            <person name="Arredondo F.D."/>
            <person name="Baxter L."/>
            <person name="Bensasson D."/>
            <person name="Beynon J.L."/>
            <person name="Chapman J."/>
            <person name="Damasceno C.M."/>
            <person name="Dorrance A.E."/>
            <person name="Dou D."/>
            <person name="Dickerman A.W."/>
            <person name="Dubchak I.L."/>
            <person name="Garbelotto M."/>
            <person name="Gijzen M."/>
            <person name="Gordon S.G."/>
            <person name="Govers F."/>
            <person name="Grunwald N.J."/>
            <person name="Huang W."/>
            <person name="Ivors K.L."/>
            <person name="Jones R.W."/>
            <person name="Kamoun S."/>
            <person name="Krampis K."/>
            <person name="Lamour K.H."/>
            <person name="Lee M.K."/>
            <person name="McDonald W.H."/>
            <person name="Medina M."/>
            <person name="Meijer H.J."/>
            <person name="Nordberg E.K."/>
            <person name="Maclean D.J."/>
            <person name="Ospina-Giraldo M.D."/>
            <person name="Morris P.F."/>
            <person name="Phuntumart V."/>
            <person name="Putnam N.H."/>
            <person name="Rash S."/>
            <person name="Rose J.K."/>
            <person name="Sakihama Y."/>
            <person name="Salamov A.A."/>
            <person name="Savidor A."/>
            <person name="Scheuring C.F."/>
            <person name="Smith B.M."/>
            <person name="Sobral B.W."/>
            <person name="Terry A."/>
            <person name="Torto-Alalibo T.A."/>
            <person name="Win J."/>
            <person name="Xu Z."/>
            <person name="Zhang H."/>
            <person name="Grigoriev I.V."/>
            <person name="Rokhsar D.S."/>
            <person name="Boore J.L."/>
        </authorList>
    </citation>
    <scope>NUCLEOTIDE SEQUENCE [LARGE SCALE GENOMIC DNA]</scope>
    <source>
        <strain evidence="1 2">P6497</strain>
    </source>
</reference>
<evidence type="ECO:0000313" key="1">
    <source>
        <dbReference type="EMBL" id="EGZ23457.1"/>
    </source>
</evidence>
<evidence type="ECO:0000313" key="2">
    <source>
        <dbReference type="Proteomes" id="UP000002640"/>
    </source>
</evidence>
<keyword evidence="2" id="KW-1185">Reference proteome</keyword>
<proteinExistence type="predicted"/>
<gene>
    <name evidence="1" type="ORF">PHYSODRAFT_486745</name>
</gene>
<dbReference type="Proteomes" id="UP000002640">
    <property type="component" value="Unassembled WGS sequence"/>
</dbReference>
<dbReference type="RefSeq" id="XP_009518745.1">
    <property type="nucleotide sequence ID" value="XM_009520450.1"/>
</dbReference>
<organism evidence="1 2">
    <name type="scientific">Phytophthora sojae (strain P6497)</name>
    <name type="common">Soybean stem and root rot agent</name>
    <name type="synonym">Phytophthora megasperma f. sp. glycines</name>
    <dbReference type="NCBI Taxonomy" id="1094619"/>
    <lineage>
        <taxon>Eukaryota</taxon>
        <taxon>Sar</taxon>
        <taxon>Stramenopiles</taxon>
        <taxon>Oomycota</taxon>
        <taxon>Peronosporomycetes</taxon>
        <taxon>Peronosporales</taxon>
        <taxon>Peronosporaceae</taxon>
        <taxon>Phytophthora</taxon>
    </lineage>
</organism>
<dbReference type="InParanoid" id="G4YRJ2"/>
<dbReference type="AlphaFoldDB" id="G4YRJ2"/>
<name>G4YRJ2_PHYSP</name>
<dbReference type="KEGG" id="psoj:PHYSODRAFT_486745"/>